<dbReference type="InterPro" id="IPR057460">
    <property type="entry name" value="CAF17_C"/>
</dbReference>
<evidence type="ECO:0000313" key="6">
    <source>
        <dbReference type="Proteomes" id="UP001556709"/>
    </source>
</evidence>
<dbReference type="Gene3D" id="2.40.30.160">
    <property type="match status" value="1"/>
</dbReference>
<dbReference type="PIRSF" id="PIRSF006487">
    <property type="entry name" value="GcvT"/>
    <property type="match status" value="1"/>
</dbReference>
<dbReference type="SUPFAM" id="SSF103025">
    <property type="entry name" value="Folate-binding domain"/>
    <property type="match status" value="1"/>
</dbReference>
<evidence type="ECO:0000259" key="4">
    <source>
        <dbReference type="Pfam" id="PF25455"/>
    </source>
</evidence>
<dbReference type="PANTHER" id="PTHR22602:SF0">
    <property type="entry name" value="TRANSFERASE CAF17, MITOCHONDRIAL-RELATED"/>
    <property type="match status" value="1"/>
</dbReference>
<keyword evidence="6" id="KW-1185">Reference proteome</keyword>
<gene>
    <name evidence="5" type="ORF">V6X73_00825</name>
</gene>
<dbReference type="Gene3D" id="3.30.70.1630">
    <property type="match status" value="1"/>
</dbReference>
<name>A0ABV3T9H6_9GAMM</name>
<dbReference type="PANTHER" id="PTHR22602">
    <property type="entry name" value="TRANSFERASE CAF17, MITOCHONDRIAL-RELATED"/>
    <property type="match status" value="1"/>
</dbReference>
<dbReference type="Gene3D" id="3.30.70.1400">
    <property type="entry name" value="Aminomethyltransferase beta-barrel domains"/>
    <property type="match status" value="1"/>
</dbReference>
<accession>A0ABV3T9H6</accession>
<reference evidence="5 6" key="1">
    <citation type="submission" date="2024-02" db="EMBL/GenBank/DDBJ databases">
        <title>New especies of Spiribacter isolated from saline water.</title>
        <authorList>
            <person name="Leon M.J."/>
            <person name="De La Haba R."/>
            <person name="Sanchez-Porro C."/>
            <person name="Ventosa A."/>
        </authorList>
    </citation>
    <scope>NUCLEOTIDE SEQUENCE [LARGE SCALE GENOMIC DNA]</scope>
    <source>
        <strain evidence="6">ag22IC6-390</strain>
    </source>
</reference>
<sequence>MREPWRQLLDPQSVNEPAPTPAALELACTDSGVVCPLPGTGVLHVAGEDAGTFLQNQLTQSITDMATTETRLAAWCNPKGRTRAVFRVIPSDTGWVLMADAELIRAIQPTLQMFVLRARVALTDLSDEEGLLGLAGPSAETLLTETAGSLPRAVNTMVRAGDLHIVALPAPTGLRYAVLGPLTQIGALWSRYREALTAGNEAFWQLLDIRSGLPAIDTHTRETFIPTMLNLDALGGIRYDKGCYPGQEVVARLHYRGQLKRQMYRLALEDAAPDPGAAVVDSDGSEAGTVVAAAPAAEDRVECLAVLRIDRANAGQLTVDGQPATPQPLPYPLPAEADRPAGG</sequence>
<comment type="caution">
    <text evidence="5">The sequence shown here is derived from an EMBL/GenBank/DDBJ whole genome shotgun (WGS) entry which is preliminary data.</text>
</comment>
<evidence type="ECO:0000313" key="5">
    <source>
        <dbReference type="EMBL" id="MEX0468281.1"/>
    </source>
</evidence>
<dbReference type="InterPro" id="IPR045179">
    <property type="entry name" value="YgfZ/GcvT"/>
</dbReference>
<dbReference type="RefSeq" id="WP_367958217.1">
    <property type="nucleotide sequence ID" value="NZ_JBAKFK010000001.1"/>
</dbReference>
<dbReference type="InterPro" id="IPR006222">
    <property type="entry name" value="GCVT_N"/>
</dbReference>
<protein>
    <submittedName>
        <fullName evidence="5">Folate-binding protein</fullName>
    </submittedName>
</protein>
<dbReference type="Pfam" id="PF01571">
    <property type="entry name" value="GCV_T"/>
    <property type="match status" value="1"/>
</dbReference>
<feature type="domain" description="GCVT N-terminal" evidence="3">
    <location>
        <begin position="41"/>
        <end position="147"/>
    </location>
</feature>
<organism evidence="5 6">
    <name type="scientific">Spiribacter pallidus</name>
    <dbReference type="NCBI Taxonomy" id="1987936"/>
    <lineage>
        <taxon>Bacteria</taxon>
        <taxon>Pseudomonadati</taxon>
        <taxon>Pseudomonadota</taxon>
        <taxon>Gammaproteobacteria</taxon>
        <taxon>Chromatiales</taxon>
        <taxon>Ectothiorhodospiraceae</taxon>
        <taxon>Spiribacter</taxon>
    </lineage>
</organism>
<feature type="region of interest" description="Disordered" evidence="2">
    <location>
        <begin position="317"/>
        <end position="343"/>
    </location>
</feature>
<dbReference type="EMBL" id="JBAKFM010000001">
    <property type="protein sequence ID" value="MEX0468281.1"/>
    <property type="molecule type" value="Genomic_DNA"/>
</dbReference>
<dbReference type="Proteomes" id="UP001556709">
    <property type="component" value="Unassembled WGS sequence"/>
</dbReference>
<dbReference type="Pfam" id="PF25455">
    <property type="entry name" value="Beta-barrel_CAF17_C"/>
    <property type="match status" value="1"/>
</dbReference>
<keyword evidence="1" id="KW-0809">Transit peptide</keyword>
<evidence type="ECO:0000256" key="2">
    <source>
        <dbReference type="SAM" id="MobiDB-lite"/>
    </source>
</evidence>
<dbReference type="InterPro" id="IPR029043">
    <property type="entry name" value="GcvT/YgfZ_C"/>
</dbReference>
<feature type="domain" description="CAF17 C-terminal" evidence="4">
    <location>
        <begin position="261"/>
        <end position="327"/>
    </location>
</feature>
<dbReference type="InterPro" id="IPR017703">
    <property type="entry name" value="YgfZ/GCV_T_CS"/>
</dbReference>
<dbReference type="NCBIfam" id="TIGR03317">
    <property type="entry name" value="ygfZ_signature"/>
    <property type="match status" value="1"/>
</dbReference>
<evidence type="ECO:0000259" key="3">
    <source>
        <dbReference type="Pfam" id="PF01571"/>
    </source>
</evidence>
<dbReference type="SUPFAM" id="SSF101790">
    <property type="entry name" value="Aminomethyltransferase beta-barrel domain"/>
    <property type="match status" value="1"/>
</dbReference>
<proteinExistence type="predicted"/>
<evidence type="ECO:0000256" key="1">
    <source>
        <dbReference type="ARBA" id="ARBA00022946"/>
    </source>
</evidence>